<dbReference type="AlphaFoldDB" id="A0A383F3C1"/>
<name>A0A383F3C1_9ZZZZ</name>
<sequence>MWPRNEKQASLIDLAKAISKEIEGTAAEHDRNGTFPTEHYDFMRNQGYLRASVPKEQGGAGHGLSDIALAQYEIGKGCGATAVSVGMHLMV</sequence>
<dbReference type="InterPro" id="IPR009100">
    <property type="entry name" value="AcylCoA_DH/oxidase_NM_dom_sf"/>
</dbReference>
<reference evidence="2" key="1">
    <citation type="submission" date="2018-05" db="EMBL/GenBank/DDBJ databases">
        <authorList>
            <person name="Lanie J.A."/>
            <person name="Ng W.-L."/>
            <person name="Kazmierczak K.M."/>
            <person name="Andrzejewski T.M."/>
            <person name="Davidsen T.M."/>
            <person name="Wayne K.J."/>
            <person name="Tettelin H."/>
            <person name="Glass J.I."/>
            <person name="Rusch D."/>
            <person name="Podicherti R."/>
            <person name="Tsui H.-C.T."/>
            <person name="Winkler M.E."/>
        </authorList>
    </citation>
    <scope>NUCLEOTIDE SEQUENCE</scope>
</reference>
<feature type="domain" description="Acyl-CoA dehydrogenase/oxidase N-terminal" evidence="1">
    <location>
        <begin position="15"/>
        <end position="90"/>
    </location>
</feature>
<feature type="non-terminal residue" evidence="2">
    <location>
        <position position="91"/>
    </location>
</feature>
<accession>A0A383F3C1</accession>
<dbReference type="Pfam" id="PF02771">
    <property type="entry name" value="Acyl-CoA_dh_N"/>
    <property type="match status" value="1"/>
</dbReference>
<evidence type="ECO:0000313" key="2">
    <source>
        <dbReference type="EMBL" id="SVE63030.1"/>
    </source>
</evidence>
<gene>
    <name evidence="2" type="ORF">METZ01_LOCUS515884</name>
</gene>
<dbReference type="EMBL" id="UINC01230764">
    <property type="protein sequence ID" value="SVE63030.1"/>
    <property type="molecule type" value="Genomic_DNA"/>
</dbReference>
<dbReference type="SUPFAM" id="SSF56645">
    <property type="entry name" value="Acyl-CoA dehydrogenase NM domain-like"/>
    <property type="match status" value="1"/>
</dbReference>
<evidence type="ECO:0000259" key="1">
    <source>
        <dbReference type="Pfam" id="PF02771"/>
    </source>
</evidence>
<proteinExistence type="predicted"/>
<protein>
    <recommendedName>
        <fullName evidence="1">Acyl-CoA dehydrogenase/oxidase N-terminal domain-containing protein</fullName>
    </recommendedName>
</protein>
<organism evidence="2">
    <name type="scientific">marine metagenome</name>
    <dbReference type="NCBI Taxonomy" id="408172"/>
    <lineage>
        <taxon>unclassified sequences</taxon>
        <taxon>metagenomes</taxon>
        <taxon>ecological metagenomes</taxon>
    </lineage>
</organism>
<dbReference type="Gene3D" id="1.10.540.10">
    <property type="entry name" value="Acyl-CoA dehydrogenase/oxidase, N-terminal domain"/>
    <property type="match status" value="1"/>
</dbReference>
<dbReference type="InterPro" id="IPR013786">
    <property type="entry name" value="AcylCoA_DH/ox_N"/>
</dbReference>
<dbReference type="GO" id="GO:0050660">
    <property type="term" value="F:flavin adenine dinucleotide binding"/>
    <property type="evidence" value="ECO:0007669"/>
    <property type="project" value="InterPro"/>
</dbReference>
<dbReference type="GO" id="GO:0016627">
    <property type="term" value="F:oxidoreductase activity, acting on the CH-CH group of donors"/>
    <property type="evidence" value="ECO:0007669"/>
    <property type="project" value="InterPro"/>
</dbReference>
<dbReference type="InterPro" id="IPR037069">
    <property type="entry name" value="AcylCoA_DH/ox_N_sf"/>
</dbReference>